<sequence>MTLSSAQSQSPLYWHSVCQNSTEKTNSTSYQSNVNNFLSWINTDSAKGTVYNHNTMGRNNNSDHGNVYGFYECRGDITGSFCQSCINTAVRETAQRCPNSVSAMIWYDIRIIGYSNQNSSGKVIVTPSWNITGSENVKDSTELGRAENEMMSLIGKVTTEDNPHLATGEYNWSDTEKRYGLVQCNRELSKDGCRQCLGAMLDGVPQCCGTKVTWVVASPSCGMKIDDYRFYQLQTGSLSPLPNLGNINGWFVNLESFQRVELQNDFVIA</sequence>
<evidence type="ECO:0000256" key="1">
    <source>
        <dbReference type="ARBA" id="ARBA00022729"/>
    </source>
</evidence>
<dbReference type="InterPro" id="IPR002902">
    <property type="entry name" value="GNK2"/>
</dbReference>
<dbReference type="PANTHER" id="PTHR32099">
    <property type="entry name" value="CYSTEINE-RICH REPEAT SECRETORY PROTEIN"/>
    <property type="match status" value="1"/>
</dbReference>
<evidence type="ECO:0000313" key="4">
    <source>
        <dbReference type="EMBL" id="GAU49392.1"/>
    </source>
</evidence>
<accession>A0A2Z6PH07</accession>
<dbReference type="Pfam" id="PF01657">
    <property type="entry name" value="Stress-antifung"/>
    <property type="match status" value="2"/>
</dbReference>
<evidence type="ECO:0000259" key="3">
    <source>
        <dbReference type="PROSITE" id="PS51473"/>
    </source>
</evidence>
<protein>
    <recommendedName>
        <fullName evidence="3">Gnk2-homologous domain-containing protein</fullName>
    </recommendedName>
</protein>
<evidence type="ECO:0000313" key="5">
    <source>
        <dbReference type="Proteomes" id="UP000242715"/>
    </source>
</evidence>
<gene>
    <name evidence="4" type="ORF">TSUD_366860</name>
</gene>
<keyword evidence="5" id="KW-1185">Reference proteome</keyword>
<dbReference type="OrthoDB" id="1410185at2759"/>
<dbReference type="CDD" id="cd23509">
    <property type="entry name" value="Gnk2-like"/>
    <property type="match status" value="2"/>
</dbReference>
<dbReference type="InterPro" id="IPR038408">
    <property type="entry name" value="GNK2_sf"/>
</dbReference>
<keyword evidence="1" id="KW-0732">Signal</keyword>
<dbReference type="AlphaFoldDB" id="A0A2Z6PH07"/>
<feature type="domain" description="Gnk2-homologous" evidence="3">
    <location>
        <begin position="125"/>
        <end position="230"/>
    </location>
</feature>
<dbReference type="Proteomes" id="UP000242715">
    <property type="component" value="Unassembled WGS sequence"/>
</dbReference>
<evidence type="ECO:0000256" key="2">
    <source>
        <dbReference type="ARBA" id="ARBA00022737"/>
    </source>
</evidence>
<feature type="domain" description="Gnk2-homologous" evidence="3">
    <location>
        <begin position="12"/>
        <end position="119"/>
    </location>
</feature>
<keyword evidence="2" id="KW-0677">Repeat</keyword>
<organism evidence="4 5">
    <name type="scientific">Trifolium subterraneum</name>
    <name type="common">Subterranean clover</name>
    <dbReference type="NCBI Taxonomy" id="3900"/>
    <lineage>
        <taxon>Eukaryota</taxon>
        <taxon>Viridiplantae</taxon>
        <taxon>Streptophyta</taxon>
        <taxon>Embryophyta</taxon>
        <taxon>Tracheophyta</taxon>
        <taxon>Spermatophyta</taxon>
        <taxon>Magnoliopsida</taxon>
        <taxon>eudicotyledons</taxon>
        <taxon>Gunneridae</taxon>
        <taxon>Pentapetalae</taxon>
        <taxon>rosids</taxon>
        <taxon>fabids</taxon>
        <taxon>Fabales</taxon>
        <taxon>Fabaceae</taxon>
        <taxon>Papilionoideae</taxon>
        <taxon>50 kb inversion clade</taxon>
        <taxon>NPAAA clade</taxon>
        <taxon>Hologalegina</taxon>
        <taxon>IRL clade</taxon>
        <taxon>Trifolieae</taxon>
        <taxon>Trifolium</taxon>
    </lineage>
</organism>
<dbReference type="PROSITE" id="PS51473">
    <property type="entry name" value="GNK2"/>
    <property type="match status" value="2"/>
</dbReference>
<reference evidence="5" key="1">
    <citation type="journal article" date="2017" name="Front. Plant Sci.">
        <title>Climate Clever Clovers: New Paradigm to Reduce the Environmental Footprint of Ruminants by Breeding Low Methanogenic Forages Utilizing Haplotype Variation.</title>
        <authorList>
            <person name="Kaur P."/>
            <person name="Appels R."/>
            <person name="Bayer P.E."/>
            <person name="Keeble-Gagnere G."/>
            <person name="Wang J."/>
            <person name="Hirakawa H."/>
            <person name="Shirasawa K."/>
            <person name="Vercoe P."/>
            <person name="Stefanova K."/>
            <person name="Durmic Z."/>
            <person name="Nichols P."/>
            <person name="Revell C."/>
            <person name="Isobe S.N."/>
            <person name="Edwards D."/>
            <person name="Erskine W."/>
        </authorList>
    </citation>
    <scope>NUCLEOTIDE SEQUENCE [LARGE SCALE GENOMIC DNA]</scope>
    <source>
        <strain evidence="5">cv. Daliak</strain>
    </source>
</reference>
<dbReference type="EMBL" id="DF974557">
    <property type="protein sequence ID" value="GAU49392.1"/>
    <property type="molecule type" value="Genomic_DNA"/>
</dbReference>
<dbReference type="PANTHER" id="PTHR32099:SF42">
    <property type="entry name" value="CYSTEINE-RICH RECEPTOR-LIKE PROTEIN KINASE 9-RELATED"/>
    <property type="match status" value="1"/>
</dbReference>
<proteinExistence type="predicted"/>
<name>A0A2Z6PH07_TRISU</name>
<dbReference type="Gene3D" id="3.30.430.20">
    <property type="entry name" value="Gnk2 domain, C-X8-C-X2-C motif"/>
    <property type="match status" value="2"/>
</dbReference>